<dbReference type="SUPFAM" id="SSF56235">
    <property type="entry name" value="N-terminal nucleophile aminohydrolases (Ntn hydrolases)"/>
    <property type="match status" value="1"/>
</dbReference>
<dbReference type="RefSeq" id="WP_198884366.1">
    <property type="nucleotide sequence ID" value="NZ_JAEKJA010000027.1"/>
</dbReference>
<evidence type="ECO:0000313" key="4">
    <source>
        <dbReference type="EMBL" id="MBJ3778467.1"/>
    </source>
</evidence>
<organism evidence="4 5">
    <name type="scientific">Acuticoccus mangrovi</name>
    <dbReference type="NCBI Taxonomy" id="2796142"/>
    <lineage>
        <taxon>Bacteria</taxon>
        <taxon>Pseudomonadati</taxon>
        <taxon>Pseudomonadota</taxon>
        <taxon>Alphaproteobacteria</taxon>
        <taxon>Hyphomicrobiales</taxon>
        <taxon>Amorphaceae</taxon>
        <taxon>Acuticoccus</taxon>
    </lineage>
</organism>
<dbReference type="AlphaFoldDB" id="A0A934MFA8"/>
<dbReference type="Proteomes" id="UP000609531">
    <property type="component" value="Unassembled WGS sequence"/>
</dbReference>
<accession>A0A934MFA8</accession>
<protein>
    <submittedName>
        <fullName evidence="4">Linear amide C-N hydrolase</fullName>
    </submittedName>
</protein>
<dbReference type="EMBL" id="JAEKJA010000027">
    <property type="protein sequence ID" value="MBJ3778467.1"/>
    <property type="molecule type" value="Genomic_DNA"/>
</dbReference>
<dbReference type="InterPro" id="IPR052193">
    <property type="entry name" value="Peptidase_C59"/>
</dbReference>
<keyword evidence="5" id="KW-1185">Reference proteome</keyword>
<dbReference type="InterPro" id="IPR029055">
    <property type="entry name" value="Ntn_hydrolases_N"/>
</dbReference>
<dbReference type="Gene3D" id="3.60.60.10">
    <property type="entry name" value="Penicillin V Acylase, Chain A"/>
    <property type="match status" value="1"/>
</dbReference>
<name>A0A934MFA8_9HYPH</name>
<feature type="domain" description="Choloylglycine hydrolase/NAAA C-terminal" evidence="3">
    <location>
        <begin position="2"/>
        <end position="282"/>
    </location>
</feature>
<gene>
    <name evidence="4" type="ORF">JCR33_22395</name>
</gene>
<comment type="caution">
    <text evidence="4">The sequence shown here is derived from an EMBL/GenBank/DDBJ whole genome shotgun (WGS) entry which is preliminary data.</text>
</comment>
<dbReference type="PANTHER" id="PTHR35527:SF2">
    <property type="entry name" value="HYDROLASE"/>
    <property type="match status" value="1"/>
</dbReference>
<comment type="similarity">
    <text evidence="1">Belongs to the peptidase C59 family.</text>
</comment>
<evidence type="ECO:0000256" key="1">
    <source>
        <dbReference type="ARBA" id="ARBA00006625"/>
    </source>
</evidence>
<keyword evidence="2 4" id="KW-0378">Hydrolase</keyword>
<dbReference type="PANTHER" id="PTHR35527">
    <property type="entry name" value="CHOLOYLGLYCINE HYDROLASE"/>
    <property type="match status" value="1"/>
</dbReference>
<sequence length="371" mass="39419">MCTSLAYRDTADNVYFGRTLELTVDLPYQVAYFPAGFAFSSELKGHPALAYTARHAFVAVTMPGRMPTADAPLGPTDLKALEGLNDKGLTFSLLSYPAASGGHRSAEMTQAVLSASDLGSWALSLFATVAEVKAGLGAQPVMLEALALLGGVESPFHYVVHDPSGAALVIEFHEGEMHLYDNPVGVMTNGPDFPWHLTNLNNYTFLTNVDRSSATFGTYQAAQPDSGIATAGLPASNTSVGRFVRAAFYAQYAEKATTPDLAVKTLAHIMNNFDRPRGVTIDYPSEGGGHMEVAGLSSDSATAYATEYTSWTNLSDLSRRLFFVRDYKSLNFTSFDLGALAAASTPCVLPLSHLGTAAFDASAMLIAATHA</sequence>
<evidence type="ECO:0000313" key="5">
    <source>
        <dbReference type="Proteomes" id="UP000609531"/>
    </source>
</evidence>
<evidence type="ECO:0000259" key="3">
    <source>
        <dbReference type="Pfam" id="PF02275"/>
    </source>
</evidence>
<evidence type="ECO:0000256" key="2">
    <source>
        <dbReference type="ARBA" id="ARBA00022801"/>
    </source>
</evidence>
<dbReference type="GO" id="GO:0016787">
    <property type="term" value="F:hydrolase activity"/>
    <property type="evidence" value="ECO:0007669"/>
    <property type="project" value="UniProtKB-KW"/>
</dbReference>
<reference evidence="4" key="1">
    <citation type="submission" date="2020-12" db="EMBL/GenBank/DDBJ databases">
        <title>Bacterial taxonomy.</title>
        <authorList>
            <person name="Pan X."/>
        </authorList>
    </citation>
    <scope>NUCLEOTIDE SEQUENCE</scope>
    <source>
        <strain evidence="4">B2012</strain>
    </source>
</reference>
<dbReference type="Pfam" id="PF02275">
    <property type="entry name" value="CBAH"/>
    <property type="match status" value="1"/>
</dbReference>
<dbReference type="InterPro" id="IPR029132">
    <property type="entry name" value="CBAH/NAAA_C"/>
</dbReference>
<proteinExistence type="inferred from homology"/>